<dbReference type="HAMAP" id="MF_03223">
    <property type="entry name" value="Methyltr_EFM7"/>
    <property type="match status" value="1"/>
</dbReference>
<dbReference type="GO" id="GO:0016279">
    <property type="term" value="F:protein-lysine N-methyltransferase activity"/>
    <property type="evidence" value="ECO:0007669"/>
    <property type="project" value="UniProtKB-UniRule"/>
</dbReference>
<keyword evidence="3 5" id="KW-0808">Transferase</keyword>
<keyword evidence="8" id="KW-1185">Reference proteome</keyword>
<reference evidence="7 8" key="1">
    <citation type="journal article" date="2016" name="Mol. Biol. Evol.">
        <title>Comparative Genomics of Early-Diverging Mushroom-Forming Fungi Provides Insights into the Origins of Lignocellulose Decay Capabilities.</title>
        <authorList>
            <person name="Nagy L.G."/>
            <person name="Riley R."/>
            <person name="Tritt A."/>
            <person name="Adam C."/>
            <person name="Daum C."/>
            <person name="Floudas D."/>
            <person name="Sun H."/>
            <person name="Yadav J.S."/>
            <person name="Pangilinan J."/>
            <person name="Larsson K.H."/>
            <person name="Matsuura K."/>
            <person name="Barry K."/>
            <person name="Labutti K."/>
            <person name="Kuo R."/>
            <person name="Ohm R.A."/>
            <person name="Bhattacharya S.S."/>
            <person name="Shirouzu T."/>
            <person name="Yoshinaga Y."/>
            <person name="Martin F.M."/>
            <person name="Grigoriev I.V."/>
            <person name="Hibbett D.S."/>
        </authorList>
    </citation>
    <scope>NUCLEOTIDE SEQUENCE [LARGE SCALE GENOMIC DNA]</scope>
    <source>
        <strain evidence="7 8">HHB12733</strain>
    </source>
</reference>
<sequence length="259" mass="29099">MSDYEEDLSLGAVFEEPPSPPPPEPTIAYYDLDEPIEGSEAGKRLSIRLVGSHPLWGHYLWNSGICLAKYLEHTPALYVGRTVLELGAGGGLPALVTALRGARKTVVTDYPDRALVENLDLNVAENIPEKQRSAVDILGYVWGADTKPLLSAIQPSKYFNLILLSDLVFNHSQHEALIKSCELLTDPHPQSEEPSVLVFYTHHRPHLAEKDLDFFRLAESRGWACEKFFEEKKQAMFADDPGDVVVRSTVHGWRLRQRR</sequence>
<evidence type="ECO:0000256" key="2">
    <source>
        <dbReference type="ARBA" id="ARBA00022603"/>
    </source>
</evidence>
<feature type="binding site" evidence="5">
    <location>
        <position position="109"/>
    </location>
    <ligand>
        <name>S-adenosyl-L-methionine</name>
        <dbReference type="ChEBI" id="CHEBI:59789"/>
    </ligand>
</feature>
<feature type="binding site" evidence="5">
    <location>
        <begin position="87"/>
        <end position="89"/>
    </location>
    <ligand>
        <name>S-adenosyl-L-methionine</name>
        <dbReference type="ChEBI" id="CHEBI:59789"/>
    </ligand>
</feature>
<evidence type="ECO:0000313" key="7">
    <source>
        <dbReference type="EMBL" id="KZT51473.1"/>
    </source>
</evidence>
<evidence type="ECO:0000256" key="6">
    <source>
        <dbReference type="SAM" id="MobiDB-lite"/>
    </source>
</evidence>
<comment type="function">
    <text evidence="5">S-adenosyl-L-methionine-dependent protein methyltransferase that trimethylates the N-terminal glycine 'Gly-2' of elongation factor 1-alpha, before also catalyzing the mono- and dimethylation of 'Lys-3'.</text>
</comment>
<feature type="binding site" evidence="5">
    <location>
        <position position="165"/>
    </location>
    <ligand>
        <name>S-adenosyl-L-methionine</name>
        <dbReference type="ChEBI" id="CHEBI:59789"/>
    </ligand>
</feature>
<keyword evidence="2 5" id="KW-0489">Methyltransferase</keyword>
<dbReference type="GO" id="GO:0005737">
    <property type="term" value="C:cytoplasm"/>
    <property type="evidence" value="ECO:0007669"/>
    <property type="project" value="UniProtKB-SubCell"/>
</dbReference>
<dbReference type="OrthoDB" id="46564at2759"/>
<evidence type="ECO:0000256" key="5">
    <source>
        <dbReference type="HAMAP-Rule" id="MF_03223"/>
    </source>
</evidence>
<dbReference type="InterPro" id="IPR029063">
    <property type="entry name" value="SAM-dependent_MTases_sf"/>
</dbReference>
<dbReference type="PANTHER" id="PTHR14614">
    <property type="entry name" value="HEPATOCELLULAR CARCINOMA-ASSOCIATED ANTIGEN"/>
    <property type="match status" value="1"/>
</dbReference>
<comment type="subcellular location">
    <subcellularLocation>
        <location evidence="5">Cytoplasm</location>
    </subcellularLocation>
</comment>
<dbReference type="EMBL" id="KV424106">
    <property type="protein sequence ID" value="KZT51473.1"/>
    <property type="molecule type" value="Genomic_DNA"/>
</dbReference>
<dbReference type="FunCoup" id="A0A165CVI2">
    <property type="interactions" value="132"/>
</dbReference>
<dbReference type="InterPro" id="IPR019410">
    <property type="entry name" value="Methyltransf_16"/>
</dbReference>
<evidence type="ECO:0000256" key="4">
    <source>
        <dbReference type="ARBA" id="ARBA00022691"/>
    </source>
</evidence>
<dbReference type="InParanoid" id="A0A165CVI2"/>
<protein>
    <recommendedName>
        <fullName evidence="5">Protein N-terminal and lysine N-methyltransferase EFM7</fullName>
        <ecNumber evidence="5">2.1.1.-</ecNumber>
    </recommendedName>
    <alternativeName>
        <fullName evidence="5">Elongation factor methyltransferase 7</fullName>
    </alternativeName>
</protein>
<name>A0A165CVI2_9BASI</name>
<dbReference type="Pfam" id="PF10294">
    <property type="entry name" value="Methyltransf_16"/>
    <property type="match status" value="1"/>
</dbReference>
<gene>
    <name evidence="5" type="primary">EFM7</name>
    <name evidence="7" type="ORF">CALCODRAFT_525658</name>
</gene>
<keyword evidence="4 5" id="KW-0949">S-adenosyl-L-methionine</keyword>
<evidence type="ECO:0000256" key="1">
    <source>
        <dbReference type="ARBA" id="ARBA00022490"/>
    </source>
</evidence>
<evidence type="ECO:0000313" key="8">
    <source>
        <dbReference type="Proteomes" id="UP000076842"/>
    </source>
</evidence>
<dbReference type="InterPro" id="IPR025784">
    <property type="entry name" value="EFM7"/>
</dbReference>
<keyword evidence="1 5" id="KW-0963">Cytoplasm</keyword>
<dbReference type="EC" id="2.1.1.-" evidence="5"/>
<accession>A0A165CVI2</accession>
<dbReference type="AlphaFoldDB" id="A0A165CVI2"/>
<dbReference type="Gene3D" id="3.40.50.150">
    <property type="entry name" value="Vaccinia Virus protein VP39"/>
    <property type="match status" value="1"/>
</dbReference>
<dbReference type="STRING" id="1353952.A0A165CVI2"/>
<feature type="binding site" evidence="5">
    <location>
        <position position="142"/>
    </location>
    <ligand>
        <name>S-adenosyl-L-methionine</name>
        <dbReference type="ChEBI" id="CHEBI:59789"/>
    </ligand>
</feature>
<feature type="binding site" evidence="5">
    <location>
        <position position="61"/>
    </location>
    <ligand>
        <name>S-adenosyl-L-methionine</name>
        <dbReference type="ChEBI" id="CHEBI:59789"/>
    </ligand>
</feature>
<comment type="similarity">
    <text evidence="5">Belongs to the class I-like SAM-binding methyltransferase superfamily. EFM7 family.</text>
</comment>
<feature type="region of interest" description="Disordered" evidence="6">
    <location>
        <begin position="1"/>
        <end position="24"/>
    </location>
</feature>
<dbReference type="GO" id="GO:0071885">
    <property type="term" value="F:N-terminal protein N-methyltransferase activity"/>
    <property type="evidence" value="ECO:0007669"/>
    <property type="project" value="UniProtKB-UniRule"/>
</dbReference>
<organism evidence="7 8">
    <name type="scientific">Calocera cornea HHB12733</name>
    <dbReference type="NCBI Taxonomy" id="1353952"/>
    <lineage>
        <taxon>Eukaryota</taxon>
        <taxon>Fungi</taxon>
        <taxon>Dikarya</taxon>
        <taxon>Basidiomycota</taxon>
        <taxon>Agaricomycotina</taxon>
        <taxon>Dacrymycetes</taxon>
        <taxon>Dacrymycetales</taxon>
        <taxon>Dacrymycetaceae</taxon>
        <taxon>Calocera</taxon>
    </lineage>
</organism>
<dbReference type="GO" id="GO:0032259">
    <property type="term" value="P:methylation"/>
    <property type="evidence" value="ECO:0007669"/>
    <property type="project" value="UniProtKB-KW"/>
</dbReference>
<dbReference type="SUPFAM" id="SSF53335">
    <property type="entry name" value="S-adenosyl-L-methionine-dependent methyltransferases"/>
    <property type="match status" value="1"/>
</dbReference>
<dbReference type="Proteomes" id="UP000076842">
    <property type="component" value="Unassembled WGS sequence"/>
</dbReference>
<evidence type="ECO:0000256" key="3">
    <source>
        <dbReference type="ARBA" id="ARBA00022679"/>
    </source>
</evidence>
<dbReference type="PANTHER" id="PTHR14614:SF10">
    <property type="entry name" value="PROTEIN N-TERMINAL AND LYSINE N-METHYLTRANSFERASE EFM7"/>
    <property type="match status" value="1"/>
</dbReference>
<proteinExistence type="inferred from homology"/>
<dbReference type="PROSITE" id="PS51560">
    <property type="entry name" value="SAM_MT_NNT1"/>
    <property type="match status" value="1"/>
</dbReference>